<gene>
    <name evidence="2" type="ORF">S06H3_46637</name>
</gene>
<feature type="non-terminal residue" evidence="2">
    <location>
        <position position="1"/>
    </location>
</feature>
<comment type="caution">
    <text evidence="2">The sequence shown here is derived from an EMBL/GenBank/DDBJ whole genome shotgun (WGS) entry which is preliminary data.</text>
</comment>
<protein>
    <recommendedName>
        <fullName evidence="1">Glycosyl transferase family 1 domain-containing protein</fullName>
    </recommendedName>
</protein>
<dbReference type="Pfam" id="PF00534">
    <property type="entry name" value="Glycos_transf_1"/>
    <property type="match status" value="1"/>
</dbReference>
<dbReference type="PANTHER" id="PTHR45947">
    <property type="entry name" value="SULFOQUINOVOSYL TRANSFERASE SQD2"/>
    <property type="match status" value="1"/>
</dbReference>
<organism evidence="2">
    <name type="scientific">marine sediment metagenome</name>
    <dbReference type="NCBI Taxonomy" id="412755"/>
    <lineage>
        <taxon>unclassified sequences</taxon>
        <taxon>metagenomes</taxon>
        <taxon>ecological metagenomes</taxon>
    </lineage>
</organism>
<dbReference type="EMBL" id="BARV01029219">
    <property type="protein sequence ID" value="GAI42483.1"/>
    <property type="molecule type" value="Genomic_DNA"/>
</dbReference>
<evidence type="ECO:0000313" key="2">
    <source>
        <dbReference type="EMBL" id="GAI42483.1"/>
    </source>
</evidence>
<dbReference type="Gene3D" id="3.40.50.2000">
    <property type="entry name" value="Glycogen Phosphorylase B"/>
    <property type="match status" value="1"/>
</dbReference>
<proteinExistence type="predicted"/>
<dbReference type="CDD" id="cd03801">
    <property type="entry name" value="GT4_PimA-like"/>
    <property type="match status" value="1"/>
</dbReference>
<accession>X1NFX9</accession>
<feature type="domain" description="Glycosyl transferase family 1" evidence="1">
    <location>
        <begin position="70"/>
        <end position="161"/>
    </location>
</feature>
<evidence type="ECO:0000259" key="1">
    <source>
        <dbReference type="Pfam" id="PF00534"/>
    </source>
</evidence>
<dbReference type="PANTHER" id="PTHR45947:SF3">
    <property type="entry name" value="SULFOQUINOVOSYL TRANSFERASE SQD2"/>
    <property type="match status" value="1"/>
</dbReference>
<dbReference type="SUPFAM" id="SSF53756">
    <property type="entry name" value="UDP-Glycosyltransferase/glycogen phosphorylase"/>
    <property type="match status" value="1"/>
</dbReference>
<reference evidence="2" key="1">
    <citation type="journal article" date="2014" name="Front. Microbiol.">
        <title>High frequency of phylogenetically diverse reductive dehalogenase-homologous genes in deep subseafloor sedimentary metagenomes.</title>
        <authorList>
            <person name="Kawai M."/>
            <person name="Futagami T."/>
            <person name="Toyoda A."/>
            <person name="Takaki Y."/>
            <person name="Nishi S."/>
            <person name="Hori S."/>
            <person name="Arai W."/>
            <person name="Tsubouchi T."/>
            <person name="Morono Y."/>
            <person name="Uchiyama I."/>
            <person name="Ito T."/>
            <person name="Fujiyama A."/>
            <person name="Inagaki F."/>
            <person name="Takami H."/>
        </authorList>
    </citation>
    <scope>NUCLEOTIDE SEQUENCE</scope>
    <source>
        <strain evidence="2">Expedition CK06-06</strain>
    </source>
</reference>
<sequence length="184" mass="20723">DKVKNRHAKAYLCHAGVDTDLFRPLKSSKNEEFTIGWVGNKAWKLKNFDILPRLGFPYKIATKKEQGDYHPYQEMPKFYNSVDALVLLSESEGSAMPVLEAGACGKPVISTPVGGAKEFLSNPQLIKGKIRGGGLKEMVTKLKKLKDSPELRSGLGERNRRVAVEKWDWSIKVKQYEKLFKSVL</sequence>
<dbReference type="AlphaFoldDB" id="X1NFX9"/>
<dbReference type="GO" id="GO:0016757">
    <property type="term" value="F:glycosyltransferase activity"/>
    <property type="evidence" value="ECO:0007669"/>
    <property type="project" value="InterPro"/>
</dbReference>
<dbReference type="InterPro" id="IPR050194">
    <property type="entry name" value="Glycosyltransferase_grp1"/>
</dbReference>
<name>X1NFX9_9ZZZZ</name>
<dbReference type="InterPro" id="IPR001296">
    <property type="entry name" value="Glyco_trans_1"/>
</dbReference>